<dbReference type="InterPro" id="IPR013321">
    <property type="entry name" value="Arc_rbn_hlx_hlx"/>
</dbReference>
<dbReference type="InterPro" id="IPR015354">
    <property type="entry name" value="DNA_partition_ParG"/>
</dbReference>
<dbReference type="Gene3D" id="1.10.1220.10">
    <property type="entry name" value="Met repressor-like"/>
    <property type="match status" value="1"/>
</dbReference>
<evidence type="ECO:0000313" key="1">
    <source>
        <dbReference type="EMBL" id="MBD2616230.1"/>
    </source>
</evidence>
<proteinExistence type="predicted"/>
<reference evidence="1 2" key="1">
    <citation type="journal article" date="2020" name="ISME J.">
        <title>Comparative genomics reveals insights into cyanobacterial evolution and habitat adaptation.</title>
        <authorList>
            <person name="Chen M.Y."/>
            <person name="Teng W.K."/>
            <person name="Zhao L."/>
            <person name="Hu C.X."/>
            <person name="Zhou Y.K."/>
            <person name="Han B.P."/>
            <person name="Song L.R."/>
            <person name="Shu W.S."/>
        </authorList>
    </citation>
    <scope>NUCLEOTIDE SEQUENCE [LARGE SCALE GENOMIC DNA]</scope>
    <source>
        <strain evidence="1 2">FACHB-252</strain>
    </source>
</reference>
<comment type="caution">
    <text evidence="1">The sequence shown here is derived from an EMBL/GenBank/DDBJ whole genome shotgun (WGS) entry which is preliminary data.</text>
</comment>
<name>A0ABR8HK51_NOSPU</name>
<keyword evidence="2" id="KW-1185">Reference proteome</keyword>
<dbReference type="EMBL" id="JACJTC010000043">
    <property type="protein sequence ID" value="MBD2616230.1"/>
    <property type="molecule type" value="Genomic_DNA"/>
</dbReference>
<dbReference type="SUPFAM" id="SSF47598">
    <property type="entry name" value="Ribbon-helix-helix"/>
    <property type="match status" value="1"/>
</dbReference>
<dbReference type="Pfam" id="PF09274">
    <property type="entry name" value="ParG"/>
    <property type="match status" value="1"/>
</dbReference>
<dbReference type="RefSeq" id="WP_190952684.1">
    <property type="nucleotide sequence ID" value="NZ_JACJTC010000043.1"/>
</dbReference>
<evidence type="ECO:0000313" key="2">
    <source>
        <dbReference type="Proteomes" id="UP000606396"/>
    </source>
</evidence>
<protein>
    <recommendedName>
        <fullName evidence="3">Arc-like DNA binding domain-containing protein</fullName>
    </recommendedName>
</protein>
<dbReference type="Proteomes" id="UP000606396">
    <property type="component" value="Unassembled WGS sequence"/>
</dbReference>
<accession>A0ABR8HK51</accession>
<sequence length="45" mass="5074">MHISIPEDIKKQFHAACALRGLKMSHVVVELIQQWLASEAQSISE</sequence>
<dbReference type="InterPro" id="IPR010985">
    <property type="entry name" value="Ribbon_hlx_hlx"/>
</dbReference>
<gene>
    <name evidence="1" type="ORF">H6G94_34150</name>
</gene>
<evidence type="ECO:0008006" key="3">
    <source>
        <dbReference type="Google" id="ProtNLM"/>
    </source>
</evidence>
<organism evidence="1 2">
    <name type="scientific">Nostoc punctiforme FACHB-252</name>
    <dbReference type="NCBI Taxonomy" id="1357509"/>
    <lineage>
        <taxon>Bacteria</taxon>
        <taxon>Bacillati</taxon>
        <taxon>Cyanobacteriota</taxon>
        <taxon>Cyanophyceae</taxon>
        <taxon>Nostocales</taxon>
        <taxon>Nostocaceae</taxon>
        <taxon>Nostoc</taxon>
    </lineage>
</organism>